<organism evidence="2 3">
    <name type="scientific">Streptomyces orinoci</name>
    <name type="common">Streptoverticillium orinoci</name>
    <dbReference type="NCBI Taxonomy" id="67339"/>
    <lineage>
        <taxon>Bacteria</taxon>
        <taxon>Bacillati</taxon>
        <taxon>Actinomycetota</taxon>
        <taxon>Actinomycetes</taxon>
        <taxon>Kitasatosporales</taxon>
        <taxon>Streptomycetaceae</taxon>
        <taxon>Streptomyces</taxon>
    </lineage>
</organism>
<accession>A0ABV3K1D5</accession>
<evidence type="ECO:0000313" key="3">
    <source>
        <dbReference type="Proteomes" id="UP001552594"/>
    </source>
</evidence>
<reference evidence="2 3" key="1">
    <citation type="submission" date="2024-06" db="EMBL/GenBank/DDBJ databases">
        <title>The Natural Products Discovery Center: Release of the First 8490 Sequenced Strains for Exploring Actinobacteria Biosynthetic Diversity.</title>
        <authorList>
            <person name="Kalkreuter E."/>
            <person name="Kautsar S.A."/>
            <person name="Yang D."/>
            <person name="Bader C.D."/>
            <person name="Teijaro C.N."/>
            <person name="Fluegel L."/>
            <person name="Davis C.M."/>
            <person name="Simpson J.R."/>
            <person name="Lauterbach L."/>
            <person name="Steele A.D."/>
            <person name="Gui C."/>
            <person name="Meng S."/>
            <person name="Li G."/>
            <person name="Viehrig K."/>
            <person name="Ye F."/>
            <person name="Su P."/>
            <person name="Kiefer A.F."/>
            <person name="Nichols A."/>
            <person name="Cepeda A.J."/>
            <person name="Yan W."/>
            <person name="Fan B."/>
            <person name="Jiang Y."/>
            <person name="Adhikari A."/>
            <person name="Zheng C.-J."/>
            <person name="Schuster L."/>
            <person name="Cowan T.M."/>
            <person name="Smanski M.J."/>
            <person name="Chevrette M.G."/>
            <person name="De Carvalho L.P.S."/>
            <person name="Shen B."/>
        </authorList>
    </citation>
    <scope>NUCLEOTIDE SEQUENCE [LARGE SCALE GENOMIC DNA]</scope>
    <source>
        <strain evidence="2 3">NPDC052347</strain>
    </source>
</reference>
<proteinExistence type="predicted"/>
<name>A0ABV3K1D5_STRON</name>
<evidence type="ECO:0000313" key="2">
    <source>
        <dbReference type="EMBL" id="MEV5508972.1"/>
    </source>
</evidence>
<keyword evidence="3" id="KW-1185">Reference proteome</keyword>
<gene>
    <name evidence="2" type="ORF">AB0L16_21435</name>
</gene>
<protein>
    <submittedName>
        <fullName evidence="2">Uncharacterized protein</fullName>
    </submittedName>
</protein>
<comment type="caution">
    <text evidence="2">The sequence shown here is derived from an EMBL/GenBank/DDBJ whole genome shotgun (WGS) entry which is preliminary data.</text>
</comment>
<dbReference type="EMBL" id="JBFAUK010000017">
    <property type="protein sequence ID" value="MEV5508972.1"/>
    <property type="molecule type" value="Genomic_DNA"/>
</dbReference>
<sequence length="94" mass="10549">MGTPQPHTPYGLRISRVPCKPVHRDEDGNLTIPLWLERDGRFDADLSLRLSPAEAEHLHAQLCRALDGMPVTTPPAHTPDCRRDVRGSRGVHWP</sequence>
<evidence type="ECO:0000256" key="1">
    <source>
        <dbReference type="SAM" id="MobiDB-lite"/>
    </source>
</evidence>
<dbReference type="Proteomes" id="UP001552594">
    <property type="component" value="Unassembled WGS sequence"/>
</dbReference>
<dbReference type="RefSeq" id="WP_109282097.1">
    <property type="nucleotide sequence ID" value="NZ_JBFAUK010000017.1"/>
</dbReference>
<feature type="region of interest" description="Disordered" evidence="1">
    <location>
        <begin position="69"/>
        <end position="94"/>
    </location>
</feature>